<evidence type="ECO:0000256" key="7">
    <source>
        <dbReference type="SAM" id="Phobius"/>
    </source>
</evidence>
<dbReference type="PANTHER" id="PTHR30093:SF34">
    <property type="entry name" value="PREPILIN PEPTIDASE-DEPENDENT PROTEIN D"/>
    <property type="match status" value="1"/>
</dbReference>
<dbReference type="SUPFAM" id="SSF54523">
    <property type="entry name" value="Pili subunits"/>
    <property type="match status" value="1"/>
</dbReference>
<gene>
    <name evidence="8" type="ORF">NEICINOT_05119</name>
</gene>
<keyword evidence="7" id="KW-0812">Transmembrane</keyword>
<feature type="transmembrane region" description="Helical" evidence="7">
    <location>
        <begin position="60"/>
        <end position="84"/>
    </location>
</feature>
<dbReference type="InterPro" id="IPR045584">
    <property type="entry name" value="Pilin-like"/>
</dbReference>
<evidence type="ECO:0000256" key="2">
    <source>
        <dbReference type="ARBA" id="ARBA00011156"/>
    </source>
</evidence>
<dbReference type="PANTHER" id="PTHR30093">
    <property type="entry name" value="GENERAL SECRETION PATHWAY PROTEIN G"/>
    <property type="match status" value="1"/>
</dbReference>
<dbReference type="GO" id="GO:0044096">
    <property type="term" value="C:type IV pilus"/>
    <property type="evidence" value="ECO:0007669"/>
    <property type="project" value="TreeGrafter"/>
</dbReference>
<proteinExistence type="inferred from homology"/>
<dbReference type="Pfam" id="PF07963">
    <property type="entry name" value="N_methyl"/>
    <property type="match status" value="1"/>
</dbReference>
<keyword evidence="7" id="KW-1133">Transmembrane helix</keyword>
<evidence type="ECO:0000256" key="6">
    <source>
        <dbReference type="RuleBase" id="RU000389"/>
    </source>
</evidence>
<dbReference type="Pfam" id="PF00114">
    <property type="entry name" value="Pilin"/>
    <property type="match status" value="1"/>
</dbReference>
<dbReference type="InterPro" id="IPR012902">
    <property type="entry name" value="N_methyl_site"/>
</dbReference>
<evidence type="ECO:0000313" key="9">
    <source>
        <dbReference type="Proteomes" id="UP000003294"/>
    </source>
</evidence>
<keyword evidence="3" id="KW-0488">Methylation</keyword>
<dbReference type="Gene3D" id="3.30.700.10">
    <property type="entry name" value="Glycoprotein, Type 4 Pilin"/>
    <property type="match status" value="1"/>
</dbReference>
<sequence length="206" mass="22291">MARFWHAVCWKKDKPKGKVKKTSGQIHYGFANFLADAEKHFIFHLNFKLRSYPMKAIQKGFTLIELMIVIAILGILAVIAFPAYQDYTIRAKVSEGLNLAAPAKLAVAETAASLGGLTKVTTDNTGYKFSATKYVSSIAIANGGQITITTKDTGADENPVFDLKPTQTKLEDPIEWACTYSKGSPKHVPANCRTKAAAAPAAGTSH</sequence>
<dbReference type="STRING" id="546262.NEICINOT_05119"/>
<dbReference type="AlphaFoldDB" id="D0W5Z3"/>
<protein>
    <submittedName>
        <fullName evidence="8">Prepilin-type cleavage/methylation N-terminal domain protein</fullName>
    </submittedName>
</protein>
<evidence type="ECO:0000256" key="1">
    <source>
        <dbReference type="ARBA" id="ARBA00005233"/>
    </source>
</evidence>
<comment type="similarity">
    <text evidence="1 6">Belongs to the N-Me-Phe pilin family.</text>
</comment>
<comment type="subunit">
    <text evidence="2">The pili are polar flexible filaments of about 5.4 nanometers diameter and 2.5 micrometers average length; they consist of only a single polypeptide chain arranged in a helical configuration of five subunits per turn in the assembled pilus.</text>
</comment>
<dbReference type="GO" id="GO:0043107">
    <property type="term" value="P:type IV pilus-dependent motility"/>
    <property type="evidence" value="ECO:0007669"/>
    <property type="project" value="TreeGrafter"/>
</dbReference>
<organism evidence="8 9">
    <name type="scientific">Neisseria cinerea ATCC 14685</name>
    <dbReference type="NCBI Taxonomy" id="546262"/>
    <lineage>
        <taxon>Bacteria</taxon>
        <taxon>Pseudomonadati</taxon>
        <taxon>Pseudomonadota</taxon>
        <taxon>Betaproteobacteria</taxon>
        <taxon>Neisseriales</taxon>
        <taxon>Neisseriaceae</taxon>
        <taxon>Neisseria</taxon>
    </lineage>
</organism>
<evidence type="ECO:0000256" key="4">
    <source>
        <dbReference type="ARBA" id="ARBA00022889"/>
    </source>
</evidence>
<keyword evidence="7" id="KW-0472">Membrane</keyword>
<keyword evidence="4" id="KW-0130">Cell adhesion</keyword>
<name>D0W5Z3_NEICI</name>
<reference evidence="8 9" key="1">
    <citation type="submission" date="2009-10" db="EMBL/GenBank/DDBJ databases">
        <authorList>
            <person name="Weinstock G."/>
            <person name="Sodergren E."/>
            <person name="Clifton S."/>
            <person name="Fulton L."/>
            <person name="Fulton B."/>
            <person name="Courtney L."/>
            <person name="Fronick C."/>
            <person name="Harrison M."/>
            <person name="Strong C."/>
            <person name="Farmer C."/>
            <person name="Delahaunty K."/>
            <person name="Markovic C."/>
            <person name="Hall O."/>
            <person name="Minx P."/>
            <person name="Tomlinson C."/>
            <person name="Mitreva M."/>
            <person name="Nelson J."/>
            <person name="Hou S."/>
            <person name="Wollam A."/>
            <person name="Pepin K.H."/>
            <person name="Johnson M."/>
            <person name="Bhonagiri V."/>
            <person name="Nash W.E."/>
            <person name="Warren W."/>
            <person name="Chinwalla A."/>
            <person name="Mardis E.R."/>
            <person name="Wilson R.K."/>
        </authorList>
    </citation>
    <scope>NUCLEOTIDE SEQUENCE [LARGE SCALE GENOMIC DNA]</scope>
    <source>
        <strain evidence="8 9">ATCC 14685</strain>
    </source>
</reference>
<comment type="caution">
    <text evidence="8">The sequence shown here is derived from an EMBL/GenBank/DDBJ whole genome shotgun (WGS) entry which is preliminary data.</text>
</comment>
<accession>D0W5Z3</accession>
<keyword evidence="6" id="KW-0281">Fimbrium</keyword>
<dbReference type="GO" id="GO:0007155">
    <property type="term" value="P:cell adhesion"/>
    <property type="evidence" value="ECO:0007669"/>
    <property type="project" value="UniProtKB-KW"/>
</dbReference>
<dbReference type="NCBIfam" id="TIGR02532">
    <property type="entry name" value="IV_pilin_GFxxxE"/>
    <property type="match status" value="1"/>
</dbReference>
<dbReference type="EMBL" id="ACDY02000020">
    <property type="protein sequence ID" value="EEZ70774.1"/>
    <property type="molecule type" value="Genomic_DNA"/>
</dbReference>
<evidence type="ECO:0000313" key="8">
    <source>
        <dbReference type="EMBL" id="EEZ70774.1"/>
    </source>
</evidence>
<evidence type="ECO:0000256" key="5">
    <source>
        <dbReference type="ARBA" id="ARBA00023157"/>
    </source>
</evidence>
<dbReference type="PROSITE" id="PS00409">
    <property type="entry name" value="PROKAR_NTER_METHYL"/>
    <property type="match status" value="1"/>
</dbReference>
<evidence type="ECO:0000256" key="3">
    <source>
        <dbReference type="ARBA" id="ARBA00022481"/>
    </source>
</evidence>
<keyword evidence="5" id="KW-1015">Disulfide bond</keyword>
<dbReference type="Proteomes" id="UP000003294">
    <property type="component" value="Unassembled WGS sequence"/>
</dbReference>
<dbReference type="InterPro" id="IPR001082">
    <property type="entry name" value="Pilin"/>
</dbReference>
<dbReference type="eggNOG" id="COG4969">
    <property type="taxonomic scope" value="Bacteria"/>
</dbReference>